<proteinExistence type="inferred from homology"/>
<dbReference type="InterPro" id="IPR011650">
    <property type="entry name" value="Peptidase_M20_dimer"/>
</dbReference>
<dbReference type="OrthoDB" id="9808195at2"/>
<evidence type="ECO:0000256" key="2">
    <source>
        <dbReference type="ARBA" id="ARBA00022801"/>
    </source>
</evidence>
<evidence type="ECO:0000259" key="4">
    <source>
        <dbReference type="Pfam" id="PF07687"/>
    </source>
</evidence>
<keyword evidence="6" id="KW-1185">Reference proteome</keyword>
<dbReference type="NCBIfam" id="TIGR01879">
    <property type="entry name" value="hydantase"/>
    <property type="match status" value="1"/>
</dbReference>
<dbReference type="Pfam" id="PF01546">
    <property type="entry name" value="Peptidase_M20"/>
    <property type="match status" value="1"/>
</dbReference>
<dbReference type="Gene3D" id="3.40.630.10">
    <property type="entry name" value="Zn peptidases"/>
    <property type="match status" value="1"/>
</dbReference>
<dbReference type="Pfam" id="PF07687">
    <property type="entry name" value="M20_dimer"/>
    <property type="match status" value="1"/>
</dbReference>
<dbReference type="EMBL" id="CP002109">
    <property type="protein sequence ID" value="ADL04592.1"/>
    <property type="molecule type" value="Genomic_DNA"/>
</dbReference>
<accession>D9R145</accession>
<protein>
    <submittedName>
        <fullName evidence="5">Amidase, hydantoinase/carbamoylase family</fullName>
        <ecNumber evidence="5">3.5.1.87</ecNumber>
    </submittedName>
</protein>
<dbReference type="InterPro" id="IPR002933">
    <property type="entry name" value="Peptidase_M20"/>
</dbReference>
<dbReference type="CDD" id="cd03884">
    <property type="entry name" value="M20_bAS"/>
    <property type="match status" value="1"/>
</dbReference>
<dbReference type="EC" id="3.5.1.87" evidence="5"/>
<dbReference type="GO" id="GO:0046872">
    <property type="term" value="F:metal ion binding"/>
    <property type="evidence" value="ECO:0007669"/>
    <property type="project" value="UniProtKB-KW"/>
</dbReference>
<comment type="similarity">
    <text evidence="1">Belongs to the peptidase M20 family.</text>
</comment>
<dbReference type="PIRSF" id="PIRSF001235">
    <property type="entry name" value="Amidase_carbamoylase"/>
    <property type="match status" value="1"/>
</dbReference>
<feature type="binding site" evidence="3">
    <location>
        <position position="91"/>
    </location>
    <ligand>
        <name>Zn(2+)</name>
        <dbReference type="ChEBI" id="CHEBI:29105"/>
        <label>2</label>
    </ligand>
</feature>
<gene>
    <name evidence="5" type="ordered locus">Closa_2013</name>
</gene>
<sequence>MISCNYERMEDKIKTFSRFGDTGKGGITRFSLSEEALAARKEFIKRMEAMGASIVTDDMANIYATIAGTEDLPAIVSGSHMDSVRQGGNYDGILGILTAMEVAETIVSEKIPHRHPITVIVWTNEEGARFEPAMMSSGVICGKFLKETMLASQAKDIPGYTFGEALEKSGYKGKEENRLDPSKTKALVELHIEQGPVLEAEGIDIGVVEGVCGMINYEFTFTGQAGHAGTTPMKYRKDALYAAVKTIQYLHDELDLIDNKLVYTTGKISAHPNIHTIIPDEVKFTLDARHQDPEVIKQVLAVIKKLPSVVEQCKVSYEEAWSRKTVSFTKELVEFVEISAKECGYTNRRIYSGPGHDAQFAIDLVPTTMIFVPSAGGHSHCEIEYTPVENCLKGANVLLNTILHIDKHETIKNETSKKR</sequence>
<dbReference type="NCBIfam" id="NF006771">
    <property type="entry name" value="PRK09290.1-5"/>
    <property type="match status" value="1"/>
</dbReference>
<dbReference type="STRING" id="610130.Closa_2013"/>
<dbReference type="InterPro" id="IPR036264">
    <property type="entry name" value="Bact_exopeptidase_dim_dom"/>
</dbReference>
<dbReference type="Gene3D" id="3.30.70.360">
    <property type="match status" value="1"/>
</dbReference>
<feature type="binding site" evidence="3">
    <location>
        <position position="126"/>
    </location>
    <ligand>
        <name>Zn(2+)</name>
        <dbReference type="ChEBI" id="CHEBI:29105"/>
        <label>2</label>
    </ligand>
</feature>
<dbReference type="KEGG" id="csh:Closa_2013"/>
<evidence type="ECO:0000256" key="1">
    <source>
        <dbReference type="ARBA" id="ARBA00006153"/>
    </source>
</evidence>
<organism evidence="5 6">
    <name type="scientific">Lacrimispora saccharolytica (strain ATCC 35040 / DSM 2544 / NRCC 2533 / WM1)</name>
    <name type="common">Clostridium saccharolyticum</name>
    <dbReference type="NCBI Taxonomy" id="610130"/>
    <lineage>
        <taxon>Bacteria</taxon>
        <taxon>Bacillati</taxon>
        <taxon>Bacillota</taxon>
        <taxon>Clostridia</taxon>
        <taxon>Lachnospirales</taxon>
        <taxon>Lachnospiraceae</taxon>
        <taxon>Lacrimispora</taxon>
    </lineage>
</organism>
<dbReference type="Proteomes" id="UP000001662">
    <property type="component" value="Chromosome"/>
</dbReference>
<dbReference type="eggNOG" id="COG0624">
    <property type="taxonomic scope" value="Bacteria"/>
</dbReference>
<name>D9R145_LACSW</name>
<evidence type="ECO:0000313" key="5">
    <source>
        <dbReference type="EMBL" id="ADL04592.1"/>
    </source>
</evidence>
<evidence type="ECO:0000313" key="6">
    <source>
        <dbReference type="Proteomes" id="UP000001662"/>
    </source>
</evidence>
<dbReference type="AlphaFoldDB" id="D9R145"/>
<dbReference type="PaxDb" id="610130-Closa_2013"/>
<dbReference type="SUPFAM" id="SSF53187">
    <property type="entry name" value="Zn-dependent exopeptidases"/>
    <property type="match status" value="1"/>
</dbReference>
<comment type="cofactor">
    <cofactor evidence="3">
        <name>Zn(2+)</name>
        <dbReference type="ChEBI" id="CHEBI:29105"/>
    </cofactor>
    <text evidence="3">Binds 2 Zn(2+) ions per subunit.</text>
</comment>
<dbReference type="InterPro" id="IPR010158">
    <property type="entry name" value="Amidase_Cbmase"/>
</dbReference>
<feature type="binding site" evidence="3">
    <location>
        <position position="91"/>
    </location>
    <ligand>
        <name>Zn(2+)</name>
        <dbReference type="ChEBI" id="CHEBI:29105"/>
        <label>1</label>
    </ligand>
</feature>
<dbReference type="HOGENOM" id="CLU_024588_2_1_9"/>
<keyword evidence="3" id="KW-0479">Metal-binding</keyword>
<feature type="binding site" evidence="3">
    <location>
        <position position="191"/>
    </location>
    <ligand>
        <name>Zn(2+)</name>
        <dbReference type="ChEBI" id="CHEBI:29105"/>
        <label>1</label>
    </ligand>
</feature>
<reference evidence="5" key="1">
    <citation type="submission" date="2010-07" db="EMBL/GenBank/DDBJ databases">
        <title>Complete sequence of Clostridium saccharolyticum WM1.</title>
        <authorList>
            <consortium name="US DOE Joint Genome Institute"/>
            <person name="Lucas S."/>
            <person name="Copeland A."/>
            <person name="Lapidus A."/>
            <person name="Cheng J.-F."/>
            <person name="Bruce D."/>
            <person name="Goodwin L."/>
            <person name="Pitluck S."/>
            <person name="Chertkov O."/>
            <person name="Detter J.C."/>
            <person name="Han C."/>
            <person name="Tapia R."/>
            <person name="Land M."/>
            <person name="Hauser L."/>
            <person name="Chang Y.-J."/>
            <person name="Jeffries C."/>
            <person name="Kyrpides N."/>
            <person name="Ivanova N."/>
            <person name="Mikhailova N."/>
            <person name="Mouttaki H."/>
            <person name="Lin L."/>
            <person name="Zhou J."/>
            <person name="Hemme C.L."/>
            <person name="Woyke T."/>
        </authorList>
    </citation>
    <scope>NUCLEOTIDE SEQUENCE [LARGE SCALE GENOMIC DNA]</scope>
    <source>
        <strain evidence="5">WM1</strain>
    </source>
</reference>
<dbReference type="RefSeq" id="WP_013272680.1">
    <property type="nucleotide sequence ID" value="NC_014376.1"/>
</dbReference>
<feature type="binding site" evidence="3">
    <location>
        <position position="380"/>
    </location>
    <ligand>
        <name>Zn(2+)</name>
        <dbReference type="ChEBI" id="CHEBI:29105"/>
        <label>2</label>
    </ligand>
</feature>
<feature type="binding site" evidence="3">
    <location>
        <position position="80"/>
    </location>
    <ligand>
        <name>Zn(2+)</name>
        <dbReference type="ChEBI" id="CHEBI:29105"/>
        <label>1</label>
    </ligand>
</feature>
<dbReference type="SUPFAM" id="SSF55031">
    <property type="entry name" value="Bacterial exopeptidase dimerisation domain"/>
    <property type="match status" value="1"/>
</dbReference>
<dbReference type="GO" id="GO:0016813">
    <property type="term" value="F:hydrolase activity, acting on carbon-nitrogen (but not peptide) bonds, in linear amidines"/>
    <property type="evidence" value="ECO:0007669"/>
    <property type="project" value="InterPro"/>
</dbReference>
<dbReference type="GO" id="GO:0050538">
    <property type="term" value="F:N-carbamoyl-L-amino-acid hydrolase activity"/>
    <property type="evidence" value="ECO:0007669"/>
    <property type="project" value="UniProtKB-EC"/>
</dbReference>
<feature type="domain" description="Peptidase M20 dimerisation" evidence="4">
    <location>
        <begin position="212"/>
        <end position="306"/>
    </location>
</feature>
<keyword evidence="3" id="KW-0862">Zinc</keyword>
<keyword evidence="2 5" id="KW-0378">Hydrolase</keyword>
<dbReference type="PANTHER" id="PTHR32494:SF5">
    <property type="entry name" value="ALLANTOATE AMIDOHYDROLASE"/>
    <property type="match status" value="1"/>
</dbReference>
<dbReference type="PANTHER" id="PTHR32494">
    <property type="entry name" value="ALLANTOATE DEIMINASE-RELATED"/>
    <property type="match status" value="1"/>
</dbReference>
<evidence type="ECO:0000256" key="3">
    <source>
        <dbReference type="PIRSR" id="PIRSR001235-1"/>
    </source>
</evidence>